<dbReference type="Proteomes" id="UP000712281">
    <property type="component" value="Unassembled WGS sequence"/>
</dbReference>
<gene>
    <name evidence="1" type="ORF">F2Q68_00025844</name>
</gene>
<name>A0A8S9I7S2_BRACR</name>
<evidence type="ECO:0000313" key="2">
    <source>
        <dbReference type="Proteomes" id="UP000712281"/>
    </source>
</evidence>
<proteinExistence type="predicted"/>
<dbReference type="EMBL" id="QGKW02001911">
    <property type="protein sequence ID" value="KAF2565407.1"/>
    <property type="molecule type" value="Genomic_DNA"/>
</dbReference>
<sequence length="169" mass="19020">MTKELQIPHDYLLFASVSRSCGVPLVFSFLGFCCRRLASLPQLHGSLNNLRADDCESLESVFFHMKDTPDAVLSFINNFKLSQQARGEIIIGLLLRGSALLPGREVTAEFHHHRARGSSLTIPHSAFSTSKVCLMISPNPKKNREYMTSQLLCCRIFGKDDLYVPLHRQ</sequence>
<dbReference type="AlphaFoldDB" id="A0A8S9I7S2"/>
<comment type="caution">
    <text evidence="1">The sequence shown here is derived from an EMBL/GenBank/DDBJ whole genome shotgun (WGS) entry which is preliminary data.</text>
</comment>
<protein>
    <submittedName>
        <fullName evidence="1">Uncharacterized protein</fullName>
    </submittedName>
</protein>
<evidence type="ECO:0000313" key="1">
    <source>
        <dbReference type="EMBL" id="KAF2565407.1"/>
    </source>
</evidence>
<organism evidence="1 2">
    <name type="scientific">Brassica cretica</name>
    <name type="common">Mustard</name>
    <dbReference type="NCBI Taxonomy" id="69181"/>
    <lineage>
        <taxon>Eukaryota</taxon>
        <taxon>Viridiplantae</taxon>
        <taxon>Streptophyta</taxon>
        <taxon>Embryophyta</taxon>
        <taxon>Tracheophyta</taxon>
        <taxon>Spermatophyta</taxon>
        <taxon>Magnoliopsida</taxon>
        <taxon>eudicotyledons</taxon>
        <taxon>Gunneridae</taxon>
        <taxon>Pentapetalae</taxon>
        <taxon>rosids</taxon>
        <taxon>malvids</taxon>
        <taxon>Brassicales</taxon>
        <taxon>Brassicaceae</taxon>
        <taxon>Brassiceae</taxon>
        <taxon>Brassica</taxon>
    </lineage>
</organism>
<accession>A0A8S9I7S2</accession>
<reference evidence="1" key="1">
    <citation type="submission" date="2019-12" db="EMBL/GenBank/DDBJ databases">
        <title>Genome sequencing and annotation of Brassica cretica.</title>
        <authorList>
            <person name="Studholme D.J."/>
            <person name="Sarris P.F."/>
        </authorList>
    </citation>
    <scope>NUCLEOTIDE SEQUENCE</scope>
    <source>
        <strain evidence="1">PFS-001/15</strain>
        <tissue evidence="1">Leaf</tissue>
    </source>
</reference>